<sequence>MDRIEKNSLRVRNSTPGFQLYVLTLYPLSHIGFQFRCRIESPQFKISVPFGKTERKRNRIYETHYTLQCLLHCLKTSNATAAIISRSMSTFVSRKKSILSRLRTSHNLRDIAQAHFNAIDLVRDRTRNLEHRRSALYRLRYRGRLHKSILQRY</sequence>
<organism evidence="1 2">
    <name type="scientific">Periplaneta americana</name>
    <name type="common">American cockroach</name>
    <name type="synonym">Blatta americana</name>
    <dbReference type="NCBI Taxonomy" id="6978"/>
    <lineage>
        <taxon>Eukaryota</taxon>
        <taxon>Metazoa</taxon>
        <taxon>Ecdysozoa</taxon>
        <taxon>Arthropoda</taxon>
        <taxon>Hexapoda</taxon>
        <taxon>Insecta</taxon>
        <taxon>Pterygota</taxon>
        <taxon>Neoptera</taxon>
        <taxon>Polyneoptera</taxon>
        <taxon>Dictyoptera</taxon>
        <taxon>Blattodea</taxon>
        <taxon>Blattoidea</taxon>
        <taxon>Blattidae</taxon>
        <taxon>Blattinae</taxon>
        <taxon>Periplaneta</taxon>
    </lineage>
</organism>
<evidence type="ECO:0000313" key="2">
    <source>
        <dbReference type="Proteomes" id="UP001148838"/>
    </source>
</evidence>
<evidence type="ECO:0000313" key="1">
    <source>
        <dbReference type="EMBL" id="KAJ4439495.1"/>
    </source>
</evidence>
<dbReference type="EMBL" id="JAJSOF020000017">
    <property type="protein sequence ID" value="KAJ4439495.1"/>
    <property type="molecule type" value="Genomic_DNA"/>
</dbReference>
<gene>
    <name evidence="1" type="ORF">ANN_07619</name>
</gene>
<keyword evidence="2" id="KW-1185">Reference proteome</keyword>
<name>A0ABQ8SZ60_PERAM</name>
<reference evidence="1 2" key="1">
    <citation type="journal article" date="2022" name="Allergy">
        <title>Genome assembly and annotation of Periplaneta americana reveal a comprehensive cockroach allergen profile.</title>
        <authorList>
            <person name="Wang L."/>
            <person name="Xiong Q."/>
            <person name="Saelim N."/>
            <person name="Wang L."/>
            <person name="Nong W."/>
            <person name="Wan A.T."/>
            <person name="Shi M."/>
            <person name="Liu X."/>
            <person name="Cao Q."/>
            <person name="Hui J.H.L."/>
            <person name="Sookrung N."/>
            <person name="Leung T.F."/>
            <person name="Tungtrongchitr A."/>
            <person name="Tsui S.K.W."/>
        </authorList>
    </citation>
    <scope>NUCLEOTIDE SEQUENCE [LARGE SCALE GENOMIC DNA]</scope>
    <source>
        <strain evidence="1">PWHHKU_190912</strain>
    </source>
</reference>
<comment type="caution">
    <text evidence="1">The sequence shown here is derived from an EMBL/GenBank/DDBJ whole genome shotgun (WGS) entry which is preliminary data.</text>
</comment>
<proteinExistence type="predicted"/>
<dbReference type="Proteomes" id="UP001148838">
    <property type="component" value="Unassembled WGS sequence"/>
</dbReference>
<protein>
    <submittedName>
        <fullName evidence="1">Uncharacterized protein</fullName>
    </submittedName>
</protein>
<accession>A0ABQ8SZ60</accession>